<protein>
    <submittedName>
        <fullName evidence="1">Uncharacterized protein</fullName>
    </submittedName>
</protein>
<organism evidence="1 2">
    <name type="scientific">Dryococelus australis</name>
    <dbReference type="NCBI Taxonomy" id="614101"/>
    <lineage>
        <taxon>Eukaryota</taxon>
        <taxon>Metazoa</taxon>
        <taxon>Ecdysozoa</taxon>
        <taxon>Arthropoda</taxon>
        <taxon>Hexapoda</taxon>
        <taxon>Insecta</taxon>
        <taxon>Pterygota</taxon>
        <taxon>Neoptera</taxon>
        <taxon>Polyneoptera</taxon>
        <taxon>Phasmatodea</taxon>
        <taxon>Verophasmatodea</taxon>
        <taxon>Anareolatae</taxon>
        <taxon>Phasmatidae</taxon>
        <taxon>Eurycanthinae</taxon>
        <taxon>Dryococelus</taxon>
    </lineage>
</organism>
<comment type="caution">
    <text evidence="1">The sequence shown here is derived from an EMBL/GenBank/DDBJ whole genome shotgun (WGS) entry which is preliminary data.</text>
</comment>
<dbReference type="PANTHER" id="PTHR47018:SF3">
    <property type="entry name" value="MYCBP-ASSOCIATED PROTEIN"/>
    <property type="match status" value="1"/>
</dbReference>
<evidence type="ECO:0000313" key="2">
    <source>
        <dbReference type="Proteomes" id="UP001159363"/>
    </source>
</evidence>
<dbReference type="EMBL" id="JARBHB010000011">
    <property type="protein sequence ID" value="KAJ8872947.1"/>
    <property type="molecule type" value="Genomic_DNA"/>
</dbReference>
<sequence length="304" mass="34475">MAASVESINILEQGLSSGPIFGMDVLEEIYLNSCSSKNVRNEVMIRKQLKAFIETQLSDKDIEFSRPNQVSKPQRFSMKSTRDKLVAEAVAYGLTIPYTTRKCLIKFMYYLGCSIYYSRVLRLETDIAKSVVNGMNGNNGIYILPDFIPNRFIHCAMDDADFCEDAIDGRTFHGTAVTVYQDMRESDRNSPISSPSSENMPLIFLQDALPNILSCTKPPNWNTCFPEPVVSNIVLQYGVTLNNAICCDEVRFLLRRSLLNDDNTIISSPMWIGYNCHLGEVRSVFPEFPCYLLFQILQLVVLYN</sequence>
<accession>A0ABQ9GLR2</accession>
<dbReference type="Proteomes" id="UP001159363">
    <property type="component" value="Chromosome 10"/>
</dbReference>
<reference evidence="1 2" key="1">
    <citation type="submission" date="2023-02" db="EMBL/GenBank/DDBJ databases">
        <title>LHISI_Scaffold_Assembly.</title>
        <authorList>
            <person name="Stuart O.P."/>
            <person name="Cleave R."/>
            <person name="Magrath M.J.L."/>
            <person name="Mikheyev A.S."/>
        </authorList>
    </citation>
    <scope>NUCLEOTIDE SEQUENCE [LARGE SCALE GENOMIC DNA]</scope>
    <source>
        <strain evidence="1">Daus_M_001</strain>
        <tissue evidence="1">Leg muscle</tissue>
    </source>
</reference>
<proteinExistence type="predicted"/>
<keyword evidence="2" id="KW-1185">Reference proteome</keyword>
<name>A0ABQ9GLR2_9NEOP</name>
<gene>
    <name evidence="1" type="ORF">PR048_026563</name>
</gene>
<dbReference type="PANTHER" id="PTHR47018">
    <property type="entry name" value="CXC DOMAIN-CONTAINING PROTEIN-RELATED"/>
    <property type="match status" value="1"/>
</dbReference>
<evidence type="ECO:0000313" key="1">
    <source>
        <dbReference type="EMBL" id="KAJ8872947.1"/>
    </source>
</evidence>